<name>A0A101LTP8_PICGL</name>
<accession>A0A101LTP8</accession>
<dbReference type="AlphaFoldDB" id="A0A101LTP8"/>
<gene>
    <name evidence="1" type="ORF">ABT39_MTgene3602</name>
</gene>
<protein>
    <submittedName>
        <fullName evidence="1">Uncharacterized protein</fullName>
    </submittedName>
</protein>
<keyword evidence="1" id="KW-0496">Mitochondrion</keyword>
<geneLocation type="mitochondrion" evidence="1"/>
<proteinExistence type="predicted"/>
<organism evidence="1">
    <name type="scientific">Picea glauca</name>
    <name type="common">White spruce</name>
    <name type="synonym">Pinus glauca</name>
    <dbReference type="NCBI Taxonomy" id="3330"/>
    <lineage>
        <taxon>Eukaryota</taxon>
        <taxon>Viridiplantae</taxon>
        <taxon>Streptophyta</taxon>
        <taxon>Embryophyta</taxon>
        <taxon>Tracheophyta</taxon>
        <taxon>Spermatophyta</taxon>
        <taxon>Pinopsida</taxon>
        <taxon>Pinidae</taxon>
        <taxon>Conifers I</taxon>
        <taxon>Pinales</taxon>
        <taxon>Pinaceae</taxon>
        <taxon>Picea</taxon>
    </lineage>
</organism>
<evidence type="ECO:0000313" key="1">
    <source>
        <dbReference type="EMBL" id="KUM45160.1"/>
    </source>
</evidence>
<sequence length="71" mass="8521">MEESGYQCLCEVLLERFEIALLSVGPSTHPLRSFEQWLWKYCASFQRVVYKNWRNREIFLPQEYSLGFSLP</sequence>
<comment type="caution">
    <text evidence="1">The sequence shown here is derived from an EMBL/GenBank/DDBJ whole genome shotgun (WGS) entry which is preliminary data.</text>
</comment>
<dbReference type="EMBL" id="LKAM01000026">
    <property type="protein sequence ID" value="KUM45160.1"/>
    <property type="molecule type" value="Genomic_DNA"/>
</dbReference>
<reference evidence="1" key="1">
    <citation type="journal article" date="2015" name="Genome Biol. Evol.">
        <title>Organellar Genomes of White Spruce (Picea glauca): Assembly and Annotation.</title>
        <authorList>
            <person name="Jackman S.D."/>
            <person name="Warren R.L."/>
            <person name="Gibb E.A."/>
            <person name="Vandervalk B.P."/>
            <person name="Mohamadi H."/>
            <person name="Chu J."/>
            <person name="Raymond A."/>
            <person name="Pleasance S."/>
            <person name="Coope R."/>
            <person name="Wildung M.R."/>
            <person name="Ritland C.E."/>
            <person name="Bousquet J."/>
            <person name="Jones S.J."/>
            <person name="Bohlmann J."/>
            <person name="Birol I."/>
        </authorList>
    </citation>
    <scope>NUCLEOTIDE SEQUENCE [LARGE SCALE GENOMIC DNA]</scope>
    <source>
        <tissue evidence="1">Flushing bud</tissue>
    </source>
</reference>